<dbReference type="InterPro" id="IPR017937">
    <property type="entry name" value="Thioredoxin_CS"/>
</dbReference>
<accession>A0A4Q1JKR0</accession>
<sequence length="139" mass="15721">MRNILTICILLLSLTVCSAQKKGNVNFLNLSLEQAFEQAKKDGKQVFVNYSTKGCTPCKIMENTVYTNPSLAKKMNDNFVCIKLDPIEDKSIENRARYEHKVSGFPTFIFFNLKGEIVSNDVGFKSVEEMTQLVDKALK</sequence>
<dbReference type="RefSeq" id="WP_129254576.1">
    <property type="nucleotide sequence ID" value="NZ_SAXA01000008.1"/>
</dbReference>
<dbReference type="OrthoDB" id="1099736at2"/>
<dbReference type="AlphaFoldDB" id="A0A4Q1JKR0"/>
<dbReference type="Pfam" id="PF13899">
    <property type="entry name" value="Thioredoxin_7"/>
    <property type="match status" value="1"/>
</dbReference>
<feature type="domain" description="Thioredoxin" evidence="3">
    <location>
        <begin position="5"/>
        <end position="139"/>
    </location>
</feature>
<dbReference type="EMBL" id="SAXA01000008">
    <property type="protein sequence ID" value="RXQ93943.1"/>
    <property type="molecule type" value="Genomic_DNA"/>
</dbReference>
<dbReference type="PANTHER" id="PTHR32234:SF0">
    <property type="entry name" value="THIOL:DISULFIDE INTERCHANGE PROTEIN DSBD"/>
    <property type="match status" value="1"/>
</dbReference>
<dbReference type="Proteomes" id="UP000289703">
    <property type="component" value="Unassembled WGS sequence"/>
</dbReference>
<dbReference type="PROSITE" id="PS00194">
    <property type="entry name" value="THIOREDOXIN_1"/>
    <property type="match status" value="1"/>
</dbReference>
<feature type="chain" id="PRO_5020266743" evidence="2">
    <location>
        <begin position="19"/>
        <end position="139"/>
    </location>
</feature>
<organism evidence="4 5">
    <name type="scientific">Ancylomarina salipaludis</name>
    <dbReference type="NCBI Taxonomy" id="2501299"/>
    <lineage>
        <taxon>Bacteria</taxon>
        <taxon>Pseudomonadati</taxon>
        <taxon>Bacteroidota</taxon>
        <taxon>Bacteroidia</taxon>
        <taxon>Marinilabiliales</taxon>
        <taxon>Marinifilaceae</taxon>
        <taxon>Ancylomarina</taxon>
    </lineage>
</organism>
<name>A0A4Q1JKR0_9BACT</name>
<evidence type="ECO:0000256" key="1">
    <source>
        <dbReference type="ARBA" id="ARBA00023284"/>
    </source>
</evidence>
<dbReference type="GO" id="GO:0015035">
    <property type="term" value="F:protein-disulfide reductase activity"/>
    <property type="evidence" value="ECO:0007669"/>
    <property type="project" value="TreeGrafter"/>
</dbReference>
<keyword evidence="1" id="KW-0676">Redox-active center</keyword>
<reference evidence="4 5" key="1">
    <citation type="submission" date="2019-01" db="EMBL/GenBank/DDBJ databases">
        <title>Ancylomarina salipaludis sp. nov., isolated from a salt marsh.</title>
        <authorList>
            <person name="Yoon J.-H."/>
        </authorList>
    </citation>
    <scope>NUCLEOTIDE SEQUENCE [LARGE SCALE GENOMIC DNA]</scope>
    <source>
        <strain evidence="4 5">SHSM-M15</strain>
    </source>
</reference>
<dbReference type="Gene3D" id="3.40.30.10">
    <property type="entry name" value="Glutaredoxin"/>
    <property type="match status" value="1"/>
</dbReference>
<protein>
    <submittedName>
        <fullName evidence="4">DUF255 domain-containing protein</fullName>
    </submittedName>
</protein>
<comment type="caution">
    <text evidence="4">The sequence shown here is derived from an EMBL/GenBank/DDBJ whole genome shotgun (WGS) entry which is preliminary data.</text>
</comment>
<keyword evidence="5" id="KW-1185">Reference proteome</keyword>
<evidence type="ECO:0000256" key="2">
    <source>
        <dbReference type="SAM" id="SignalP"/>
    </source>
</evidence>
<gene>
    <name evidence="4" type="ORF">EO244_10220</name>
</gene>
<evidence type="ECO:0000313" key="5">
    <source>
        <dbReference type="Proteomes" id="UP000289703"/>
    </source>
</evidence>
<feature type="signal peptide" evidence="2">
    <location>
        <begin position="1"/>
        <end position="18"/>
    </location>
</feature>
<keyword evidence="2" id="KW-0732">Signal</keyword>
<dbReference type="GO" id="GO:0045454">
    <property type="term" value="P:cell redox homeostasis"/>
    <property type="evidence" value="ECO:0007669"/>
    <property type="project" value="TreeGrafter"/>
</dbReference>
<dbReference type="SUPFAM" id="SSF52833">
    <property type="entry name" value="Thioredoxin-like"/>
    <property type="match status" value="1"/>
</dbReference>
<dbReference type="InterPro" id="IPR036249">
    <property type="entry name" value="Thioredoxin-like_sf"/>
</dbReference>
<proteinExistence type="predicted"/>
<evidence type="ECO:0000313" key="4">
    <source>
        <dbReference type="EMBL" id="RXQ93943.1"/>
    </source>
</evidence>
<evidence type="ECO:0000259" key="3">
    <source>
        <dbReference type="PROSITE" id="PS51352"/>
    </source>
</evidence>
<dbReference type="PANTHER" id="PTHR32234">
    <property type="entry name" value="THIOL:DISULFIDE INTERCHANGE PROTEIN DSBD"/>
    <property type="match status" value="1"/>
</dbReference>
<dbReference type="PROSITE" id="PS51352">
    <property type="entry name" value="THIOREDOXIN_2"/>
    <property type="match status" value="1"/>
</dbReference>
<dbReference type="InterPro" id="IPR013766">
    <property type="entry name" value="Thioredoxin_domain"/>
</dbReference>